<dbReference type="InterPro" id="IPR001647">
    <property type="entry name" value="HTH_TetR"/>
</dbReference>
<dbReference type="InterPro" id="IPR050109">
    <property type="entry name" value="HTH-type_TetR-like_transc_reg"/>
</dbReference>
<dbReference type="STRING" id="995062.SAMN04489718_1106"/>
<dbReference type="SUPFAM" id="SSF46689">
    <property type="entry name" value="Homeodomain-like"/>
    <property type="match status" value="1"/>
</dbReference>
<dbReference type="PROSITE" id="PS50977">
    <property type="entry name" value="HTH_TETR_2"/>
    <property type="match status" value="1"/>
</dbReference>
<protein>
    <submittedName>
        <fullName evidence="4">DNA-binding transcriptional regulator, AcrR family</fullName>
    </submittedName>
</protein>
<proteinExistence type="predicted"/>
<dbReference type="OrthoDB" id="4726108at2"/>
<evidence type="ECO:0000256" key="1">
    <source>
        <dbReference type="ARBA" id="ARBA00023125"/>
    </source>
</evidence>
<reference evidence="5" key="1">
    <citation type="submission" date="2016-10" db="EMBL/GenBank/DDBJ databases">
        <authorList>
            <person name="Varghese N."/>
            <person name="Submissions S."/>
        </authorList>
    </citation>
    <scope>NUCLEOTIDE SEQUENCE [LARGE SCALE GENOMIC DNA]</scope>
    <source>
        <strain evidence="5">DSM 45459</strain>
    </source>
</reference>
<keyword evidence="5" id="KW-1185">Reference proteome</keyword>
<dbReference type="InterPro" id="IPR036271">
    <property type="entry name" value="Tet_transcr_reg_TetR-rel_C_sf"/>
</dbReference>
<dbReference type="Pfam" id="PF17926">
    <property type="entry name" value="TetR_C_21"/>
    <property type="match status" value="1"/>
</dbReference>
<evidence type="ECO:0000259" key="3">
    <source>
        <dbReference type="PROSITE" id="PS50977"/>
    </source>
</evidence>
<feature type="DNA-binding region" description="H-T-H motif" evidence="2">
    <location>
        <begin position="28"/>
        <end position="47"/>
    </location>
</feature>
<dbReference type="PANTHER" id="PTHR30328:SF54">
    <property type="entry name" value="HTH-TYPE TRANSCRIPTIONAL REPRESSOR SCO4008"/>
    <property type="match status" value="1"/>
</dbReference>
<sequence length="189" mass="20937">MGDGQATRRRLFDAATAEFTRHGIAGARVDRIAESAQANKAQLYAYYGNKDQLFDTVFHEHLRLIVDMVPLDATDLPGYAARLYDAYLQRPEIVLLATWARLERTPTGDLLVAAAEDVARKLAAIADAQRDGLITADLEPSEVYSMVIAISMTWSPASTTYTASADEDPAVHERRRHALAETVRRAFTQ</sequence>
<dbReference type="PANTHER" id="PTHR30328">
    <property type="entry name" value="TRANSCRIPTIONAL REPRESSOR"/>
    <property type="match status" value="1"/>
</dbReference>
<organism evidence="4 5">
    <name type="scientific">Actinopolyspora saharensis</name>
    <dbReference type="NCBI Taxonomy" id="995062"/>
    <lineage>
        <taxon>Bacteria</taxon>
        <taxon>Bacillati</taxon>
        <taxon>Actinomycetota</taxon>
        <taxon>Actinomycetes</taxon>
        <taxon>Actinopolysporales</taxon>
        <taxon>Actinopolysporaceae</taxon>
        <taxon>Actinopolyspora</taxon>
    </lineage>
</organism>
<gene>
    <name evidence="4" type="ORF">SAMN04489718_1106</name>
</gene>
<accession>A0A1H0ZL10</accession>
<dbReference type="RefSeq" id="WP_092521552.1">
    <property type="nucleotide sequence ID" value="NZ_FNKO01000001.1"/>
</dbReference>
<dbReference type="InterPro" id="IPR041467">
    <property type="entry name" value="Sco4008_C"/>
</dbReference>
<dbReference type="EMBL" id="FNKO01000001">
    <property type="protein sequence ID" value="SDQ28037.1"/>
    <property type="molecule type" value="Genomic_DNA"/>
</dbReference>
<evidence type="ECO:0000313" key="5">
    <source>
        <dbReference type="Proteomes" id="UP000199301"/>
    </source>
</evidence>
<dbReference type="GO" id="GO:0003677">
    <property type="term" value="F:DNA binding"/>
    <property type="evidence" value="ECO:0007669"/>
    <property type="project" value="UniProtKB-UniRule"/>
</dbReference>
<dbReference type="SUPFAM" id="SSF48498">
    <property type="entry name" value="Tetracyclin repressor-like, C-terminal domain"/>
    <property type="match status" value="1"/>
</dbReference>
<dbReference type="Proteomes" id="UP000199301">
    <property type="component" value="Unassembled WGS sequence"/>
</dbReference>
<dbReference type="Gene3D" id="1.10.357.10">
    <property type="entry name" value="Tetracycline Repressor, domain 2"/>
    <property type="match status" value="1"/>
</dbReference>
<dbReference type="AlphaFoldDB" id="A0A1H0ZL10"/>
<dbReference type="InterPro" id="IPR009057">
    <property type="entry name" value="Homeodomain-like_sf"/>
</dbReference>
<dbReference type="Pfam" id="PF00440">
    <property type="entry name" value="TetR_N"/>
    <property type="match status" value="1"/>
</dbReference>
<dbReference type="GO" id="GO:0006355">
    <property type="term" value="P:regulation of DNA-templated transcription"/>
    <property type="evidence" value="ECO:0007669"/>
    <property type="project" value="UniProtKB-ARBA"/>
</dbReference>
<keyword evidence="1 2" id="KW-0238">DNA-binding</keyword>
<evidence type="ECO:0000313" key="4">
    <source>
        <dbReference type="EMBL" id="SDQ28037.1"/>
    </source>
</evidence>
<feature type="domain" description="HTH tetR-type" evidence="3">
    <location>
        <begin position="5"/>
        <end position="65"/>
    </location>
</feature>
<name>A0A1H0ZL10_9ACTN</name>
<evidence type="ECO:0000256" key="2">
    <source>
        <dbReference type="PROSITE-ProRule" id="PRU00335"/>
    </source>
</evidence>